<evidence type="ECO:0000256" key="1">
    <source>
        <dbReference type="ARBA" id="ARBA00001946"/>
    </source>
</evidence>
<dbReference type="CDD" id="cd00354">
    <property type="entry name" value="FBPase"/>
    <property type="match status" value="1"/>
</dbReference>
<dbReference type="InterPro" id="IPR044015">
    <property type="entry name" value="FBPase_C_dom"/>
</dbReference>
<keyword evidence="4" id="KW-0460">Magnesium</keyword>
<dbReference type="EMBL" id="JAPWTJ010000528">
    <property type="protein sequence ID" value="KAJ8977579.1"/>
    <property type="molecule type" value="Genomic_DNA"/>
</dbReference>
<proteinExistence type="predicted"/>
<dbReference type="PANTHER" id="PTHR11556">
    <property type="entry name" value="FRUCTOSE-1,6-BISPHOSPHATASE-RELATED"/>
    <property type="match status" value="1"/>
</dbReference>
<feature type="domain" description="Fructose-1-6-bisphosphatase class 1 C-terminal" evidence="7">
    <location>
        <begin position="31"/>
        <end position="158"/>
    </location>
</feature>
<dbReference type="PRINTS" id="PR00115">
    <property type="entry name" value="F16BPHPHTASE"/>
</dbReference>
<dbReference type="Gene3D" id="3.40.190.80">
    <property type="match status" value="1"/>
</dbReference>
<dbReference type="Pfam" id="PF18913">
    <property type="entry name" value="FBPase_C"/>
    <property type="match status" value="1"/>
</dbReference>
<evidence type="ECO:0000259" key="7">
    <source>
        <dbReference type="Pfam" id="PF18913"/>
    </source>
</evidence>
<evidence type="ECO:0000256" key="6">
    <source>
        <dbReference type="ARBA" id="ARBA00032973"/>
    </source>
</evidence>
<gene>
    <name evidence="8" type="ORF">NQ317_008412</name>
</gene>
<dbReference type="InterPro" id="IPR028343">
    <property type="entry name" value="FBPtase"/>
</dbReference>
<comment type="pathway">
    <text evidence="5">Carbohydrate biosynthesis.</text>
</comment>
<evidence type="ECO:0000313" key="9">
    <source>
        <dbReference type="Proteomes" id="UP001162164"/>
    </source>
</evidence>
<evidence type="ECO:0000313" key="8">
    <source>
        <dbReference type="EMBL" id="KAJ8977579.1"/>
    </source>
</evidence>
<dbReference type="InterPro" id="IPR020548">
    <property type="entry name" value="Fructose_bisphosphatase_AS"/>
</dbReference>
<dbReference type="SUPFAM" id="SSF56655">
    <property type="entry name" value="Carbohydrate phosphatase"/>
    <property type="match status" value="1"/>
</dbReference>
<reference evidence="8" key="1">
    <citation type="journal article" date="2023" name="Insect Mol. Biol.">
        <title>Genome sequencing provides insights into the evolution of gene families encoding plant cell wall-degrading enzymes in longhorned beetles.</title>
        <authorList>
            <person name="Shin N.R."/>
            <person name="Okamura Y."/>
            <person name="Kirsch R."/>
            <person name="Pauchet Y."/>
        </authorList>
    </citation>
    <scope>NUCLEOTIDE SEQUENCE</scope>
    <source>
        <strain evidence="8">MMC_N1</strain>
    </source>
</reference>
<comment type="subunit">
    <text evidence="2">Homotetramer.</text>
</comment>
<sequence length="165" mass="18304">MLVITTGNGVHGFMLDPSVGEFVLTDKNMKVPKRGTIYAINEGYTHEWDPAVREYIENKKDPAKGKPYNARYVGSMVADVHRTIKYGGIFIYPATKSSPNGKLRLLYEGIPMAYIITEAGGAASNGKIPILDIQPKSIHERSPVFLGSKEDVEDVLEVIKKHENK</sequence>
<name>A0ABQ9JI29_9CUCU</name>
<keyword evidence="9" id="KW-1185">Reference proteome</keyword>
<dbReference type="InterPro" id="IPR000146">
    <property type="entry name" value="FBPase_class-1"/>
</dbReference>
<evidence type="ECO:0000256" key="3">
    <source>
        <dbReference type="ARBA" id="ARBA00022723"/>
    </source>
</evidence>
<accession>A0ABQ9JI29</accession>
<dbReference type="PROSITE" id="PS00124">
    <property type="entry name" value="FBPASE"/>
    <property type="match status" value="1"/>
</dbReference>
<comment type="cofactor">
    <cofactor evidence="1">
        <name>Mg(2+)</name>
        <dbReference type="ChEBI" id="CHEBI:18420"/>
    </cofactor>
</comment>
<protein>
    <recommendedName>
        <fullName evidence="6">D-fructose-1,6-bisphosphate 1-phosphohydrolase</fullName>
    </recommendedName>
</protein>
<dbReference type="PANTHER" id="PTHR11556:SF1">
    <property type="entry name" value="FRUCTOSE-BISPHOSPHATASE"/>
    <property type="match status" value="1"/>
</dbReference>
<evidence type="ECO:0000256" key="2">
    <source>
        <dbReference type="ARBA" id="ARBA00011881"/>
    </source>
</evidence>
<dbReference type="Proteomes" id="UP001162164">
    <property type="component" value="Unassembled WGS sequence"/>
</dbReference>
<organism evidence="8 9">
    <name type="scientific">Molorchus minor</name>
    <dbReference type="NCBI Taxonomy" id="1323400"/>
    <lineage>
        <taxon>Eukaryota</taxon>
        <taxon>Metazoa</taxon>
        <taxon>Ecdysozoa</taxon>
        <taxon>Arthropoda</taxon>
        <taxon>Hexapoda</taxon>
        <taxon>Insecta</taxon>
        <taxon>Pterygota</taxon>
        <taxon>Neoptera</taxon>
        <taxon>Endopterygota</taxon>
        <taxon>Coleoptera</taxon>
        <taxon>Polyphaga</taxon>
        <taxon>Cucujiformia</taxon>
        <taxon>Chrysomeloidea</taxon>
        <taxon>Cerambycidae</taxon>
        <taxon>Lamiinae</taxon>
        <taxon>Monochamini</taxon>
        <taxon>Molorchus</taxon>
    </lineage>
</organism>
<keyword evidence="3" id="KW-0479">Metal-binding</keyword>
<evidence type="ECO:0000256" key="4">
    <source>
        <dbReference type="ARBA" id="ARBA00022842"/>
    </source>
</evidence>
<dbReference type="Gene3D" id="3.30.540.10">
    <property type="entry name" value="Fructose-1,6-Bisphosphatase, subunit A, domain 1"/>
    <property type="match status" value="1"/>
</dbReference>
<evidence type="ECO:0000256" key="5">
    <source>
        <dbReference type="ARBA" id="ARBA00024331"/>
    </source>
</evidence>
<comment type="caution">
    <text evidence="8">The sequence shown here is derived from an EMBL/GenBank/DDBJ whole genome shotgun (WGS) entry which is preliminary data.</text>
</comment>